<dbReference type="InterPro" id="IPR050268">
    <property type="entry name" value="NADH-dep_flavin_reductase"/>
</dbReference>
<organism evidence="4 5">
    <name type="scientific">Streptosporangium vulgare</name>
    <dbReference type="NCBI Taxonomy" id="46190"/>
    <lineage>
        <taxon>Bacteria</taxon>
        <taxon>Bacillati</taxon>
        <taxon>Actinomycetota</taxon>
        <taxon>Actinomycetes</taxon>
        <taxon>Streptosporangiales</taxon>
        <taxon>Streptosporangiaceae</taxon>
        <taxon>Streptosporangium</taxon>
    </lineage>
</organism>
<dbReference type="InterPro" id="IPR012349">
    <property type="entry name" value="Split_barrel_FMN-bd"/>
</dbReference>
<dbReference type="Pfam" id="PF01613">
    <property type="entry name" value="Flavin_Reduct"/>
    <property type="match status" value="1"/>
</dbReference>
<keyword evidence="2 4" id="KW-0560">Oxidoreductase</keyword>
<protein>
    <submittedName>
        <fullName evidence="4">Flavin reductase family protein</fullName>
        <ecNumber evidence="4">1.5.1.-</ecNumber>
    </submittedName>
</protein>
<feature type="domain" description="Flavin reductase like" evidence="3">
    <location>
        <begin position="5"/>
        <end position="149"/>
    </location>
</feature>
<sequence>MRRVLGRYPTGVVVIAAMSDGEPSGFTVNSFTSVSLDPPIVAFCAAHTSTTWPRIRAAGAFTISLLSAGQEAVCRSFATRGADRFSGIGWSAKEGGHLAIDGALAWIDCVLETSHLVGDHELILARVISLAANDDDGEPLVFHQGQLHRVCADALATPCRTLQTIS</sequence>
<dbReference type="Proteomes" id="UP001589610">
    <property type="component" value="Unassembled WGS sequence"/>
</dbReference>
<evidence type="ECO:0000313" key="4">
    <source>
        <dbReference type="EMBL" id="MFB9680415.1"/>
    </source>
</evidence>
<comment type="caution">
    <text evidence="4">The sequence shown here is derived from an EMBL/GenBank/DDBJ whole genome shotgun (WGS) entry which is preliminary data.</text>
</comment>
<evidence type="ECO:0000256" key="2">
    <source>
        <dbReference type="ARBA" id="ARBA00023002"/>
    </source>
</evidence>
<reference evidence="4 5" key="1">
    <citation type="submission" date="2024-09" db="EMBL/GenBank/DDBJ databases">
        <authorList>
            <person name="Sun Q."/>
            <person name="Mori K."/>
        </authorList>
    </citation>
    <scope>NUCLEOTIDE SEQUENCE [LARGE SCALE GENOMIC DNA]</scope>
    <source>
        <strain evidence="4 5">JCM 3028</strain>
    </source>
</reference>
<evidence type="ECO:0000256" key="1">
    <source>
        <dbReference type="ARBA" id="ARBA00008898"/>
    </source>
</evidence>
<dbReference type="EC" id="1.5.1.-" evidence="4"/>
<evidence type="ECO:0000259" key="3">
    <source>
        <dbReference type="SMART" id="SM00903"/>
    </source>
</evidence>
<keyword evidence="5" id="KW-1185">Reference proteome</keyword>
<dbReference type="SUPFAM" id="SSF50475">
    <property type="entry name" value="FMN-binding split barrel"/>
    <property type="match status" value="1"/>
</dbReference>
<dbReference type="PANTHER" id="PTHR30466:SF11">
    <property type="entry name" value="FLAVIN-DEPENDENT MONOOXYGENASE, REDUCTASE SUBUNIT HSAB"/>
    <property type="match status" value="1"/>
</dbReference>
<dbReference type="EMBL" id="JBHMBS010000023">
    <property type="protein sequence ID" value="MFB9680415.1"/>
    <property type="molecule type" value="Genomic_DNA"/>
</dbReference>
<comment type="similarity">
    <text evidence="1">Belongs to the non-flavoprotein flavin reductase family.</text>
</comment>
<name>A0ABV5TPN7_9ACTN</name>
<gene>
    <name evidence="4" type="ORF">ACFFRH_33485</name>
</gene>
<dbReference type="PANTHER" id="PTHR30466">
    <property type="entry name" value="FLAVIN REDUCTASE"/>
    <property type="match status" value="1"/>
</dbReference>
<evidence type="ECO:0000313" key="5">
    <source>
        <dbReference type="Proteomes" id="UP001589610"/>
    </source>
</evidence>
<dbReference type="GO" id="GO:0016491">
    <property type="term" value="F:oxidoreductase activity"/>
    <property type="evidence" value="ECO:0007669"/>
    <property type="project" value="UniProtKB-KW"/>
</dbReference>
<dbReference type="SMART" id="SM00903">
    <property type="entry name" value="Flavin_Reduct"/>
    <property type="match status" value="1"/>
</dbReference>
<dbReference type="RefSeq" id="WP_344745737.1">
    <property type="nucleotide sequence ID" value="NZ_BAAAWW010000075.1"/>
</dbReference>
<accession>A0ABV5TPN7</accession>
<dbReference type="InterPro" id="IPR002563">
    <property type="entry name" value="Flavin_Rdtase-like_dom"/>
</dbReference>
<dbReference type="Gene3D" id="2.30.110.10">
    <property type="entry name" value="Electron Transport, Fmn-binding Protein, Chain A"/>
    <property type="match status" value="1"/>
</dbReference>
<proteinExistence type="inferred from homology"/>